<evidence type="ECO:0000313" key="1">
    <source>
        <dbReference type="EMBL" id="MBB4763374.1"/>
    </source>
</evidence>
<evidence type="ECO:0000313" key="2">
    <source>
        <dbReference type="Proteomes" id="UP000578112"/>
    </source>
</evidence>
<organism evidence="1 2">
    <name type="scientific">Actinoplanes digitatis</name>
    <dbReference type="NCBI Taxonomy" id="1868"/>
    <lineage>
        <taxon>Bacteria</taxon>
        <taxon>Bacillati</taxon>
        <taxon>Actinomycetota</taxon>
        <taxon>Actinomycetes</taxon>
        <taxon>Micromonosporales</taxon>
        <taxon>Micromonosporaceae</taxon>
        <taxon>Actinoplanes</taxon>
    </lineage>
</organism>
<dbReference type="RefSeq" id="WP_184994705.1">
    <property type="nucleotide sequence ID" value="NZ_JACHNH010000001.1"/>
</dbReference>
<comment type="caution">
    <text evidence="1">The sequence shown here is derived from an EMBL/GenBank/DDBJ whole genome shotgun (WGS) entry which is preliminary data.</text>
</comment>
<gene>
    <name evidence="1" type="ORF">BJ971_003930</name>
</gene>
<dbReference type="EMBL" id="JACHNH010000001">
    <property type="protein sequence ID" value="MBB4763374.1"/>
    <property type="molecule type" value="Genomic_DNA"/>
</dbReference>
<sequence length="148" mass="15103">MAYRSQARTVPGGRPLAGLCAVLLLLVTTGASCHRDGPAAAPVRIAGLSALAPPPAGRSWAPRPVTAGGLVALARAGAGAYALHTSGGDRTFLPGVNLGSTTPGSQPGELPIGEADYRAWFAAMGLLGVRVVRNYELQRAFITTAEED</sequence>
<name>A0A7W7HYY4_9ACTN</name>
<dbReference type="AlphaFoldDB" id="A0A7W7HYY4"/>
<dbReference type="Proteomes" id="UP000578112">
    <property type="component" value="Unassembled WGS sequence"/>
</dbReference>
<proteinExistence type="predicted"/>
<protein>
    <submittedName>
        <fullName evidence="1">Uncharacterized protein</fullName>
    </submittedName>
</protein>
<reference evidence="1 2" key="1">
    <citation type="submission" date="2020-08" db="EMBL/GenBank/DDBJ databases">
        <title>Sequencing the genomes of 1000 actinobacteria strains.</title>
        <authorList>
            <person name="Klenk H.-P."/>
        </authorList>
    </citation>
    <scope>NUCLEOTIDE SEQUENCE [LARGE SCALE GENOMIC DNA]</scope>
    <source>
        <strain evidence="1 2">DSM 43149</strain>
    </source>
</reference>
<accession>A0A7W7HYY4</accession>
<keyword evidence="2" id="KW-1185">Reference proteome</keyword>
<dbReference type="PROSITE" id="PS51257">
    <property type="entry name" value="PROKAR_LIPOPROTEIN"/>
    <property type="match status" value="1"/>
</dbReference>